<organism evidence="2">
    <name type="scientific">viral metagenome</name>
    <dbReference type="NCBI Taxonomy" id="1070528"/>
    <lineage>
        <taxon>unclassified sequences</taxon>
        <taxon>metagenomes</taxon>
        <taxon>organismal metagenomes</taxon>
    </lineage>
</organism>
<accession>A0A6M3XTQ1</accession>
<name>A0A6M3XTQ1_9ZZZZ</name>
<evidence type="ECO:0000313" key="2">
    <source>
        <dbReference type="EMBL" id="QJI01200.1"/>
    </source>
</evidence>
<gene>
    <name evidence="2" type="ORF">TM448B02357_0005</name>
</gene>
<sequence length="189" mass="21672">MKVYEYAKKVGKKPNDIKLILNENEAPVSASVSNLNEDQLGILNAYFDVKEEKPKATKPWNADNNPWSLDLLRLQKKRPGYRAKWVPKDLIQRRTEQGYTIANVKDYGGVSDTVVGEEGKMDSTIRRRELTLMEITEELGQQRDAYMAHKTNRRSIDARQIAENEAKKVSKNMGEDVQFSSKWESSKGH</sequence>
<evidence type="ECO:0000256" key="1">
    <source>
        <dbReference type="SAM" id="MobiDB-lite"/>
    </source>
</evidence>
<dbReference type="EMBL" id="MT144905">
    <property type="protein sequence ID" value="QJI01200.1"/>
    <property type="molecule type" value="Genomic_DNA"/>
</dbReference>
<dbReference type="AlphaFoldDB" id="A0A6M3XTQ1"/>
<feature type="region of interest" description="Disordered" evidence="1">
    <location>
        <begin position="163"/>
        <end position="189"/>
    </location>
</feature>
<protein>
    <submittedName>
        <fullName evidence="2">Uncharacterized protein</fullName>
    </submittedName>
</protein>
<reference evidence="2" key="1">
    <citation type="submission" date="2020-03" db="EMBL/GenBank/DDBJ databases">
        <title>The deep terrestrial virosphere.</title>
        <authorList>
            <person name="Holmfeldt K."/>
            <person name="Nilsson E."/>
            <person name="Simone D."/>
            <person name="Lopez-Fernandez M."/>
            <person name="Wu X."/>
            <person name="de Brujin I."/>
            <person name="Lundin D."/>
            <person name="Andersson A."/>
            <person name="Bertilsson S."/>
            <person name="Dopson M."/>
        </authorList>
    </citation>
    <scope>NUCLEOTIDE SEQUENCE</scope>
    <source>
        <strain evidence="2">TM448B02357</strain>
    </source>
</reference>
<proteinExistence type="predicted"/>